<evidence type="ECO:0000313" key="10">
    <source>
        <dbReference type="Proteomes" id="UP000244081"/>
    </source>
</evidence>
<evidence type="ECO:0000256" key="5">
    <source>
        <dbReference type="ARBA" id="ARBA00023163"/>
    </source>
</evidence>
<dbReference type="InterPro" id="IPR035926">
    <property type="entry name" value="NusB-like_sf"/>
</dbReference>
<dbReference type="Pfam" id="PF01029">
    <property type="entry name" value="NusB"/>
    <property type="match status" value="1"/>
</dbReference>
<organism evidence="9 10">
    <name type="scientific">Breoghania corrubedonensis</name>
    <dbReference type="NCBI Taxonomy" id="665038"/>
    <lineage>
        <taxon>Bacteria</taxon>
        <taxon>Pseudomonadati</taxon>
        <taxon>Pseudomonadota</taxon>
        <taxon>Alphaproteobacteria</taxon>
        <taxon>Hyphomicrobiales</taxon>
        <taxon>Stappiaceae</taxon>
        <taxon>Breoghania</taxon>
    </lineage>
</organism>
<proteinExistence type="inferred from homology"/>
<keyword evidence="3 6" id="KW-0694">RNA-binding</keyword>
<evidence type="ECO:0000256" key="7">
    <source>
        <dbReference type="SAM" id="MobiDB-lite"/>
    </source>
</evidence>
<dbReference type="NCBIfam" id="TIGR01951">
    <property type="entry name" value="nusB"/>
    <property type="match status" value="1"/>
</dbReference>
<dbReference type="PANTHER" id="PTHR11078">
    <property type="entry name" value="N UTILIZATION SUBSTANCE PROTEIN B-RELATED"/>
    <property type="match status" value="1"/>
</dbReference>
<feature type="domain" description="NusB/RsmB/TIM44" evidence="8">
    <location>
        <begin position="39"/>
        <end position="171"/>
    </location>
</feature>
<keyword evidence="10" id="KW-1185">Reference proteome</keyword>
<protein>
    <recommendedName>
        <fullName evidence="6">Transcription antitermination protein NusB</fullName>
    </recommendedName>
    <alternativeName>
        <fullName evidence="6">Antitermination factor NusB</fullName>
    </alternativeName>
</protein>
<dbReference type="Proteomes" id="UP000244081">
    <property type="component" value="Unassembled WGS sequence"/>
</dbReference>
<gene>
    <name evidence="6" type="primary">nusB</name>
    <name evidence="9" type="ORF">C8N35_1025</name>
</gene>
<dbReference type="AlphaFoldDB" id="A0A2T5VC32"/>
<reference evidence="9 10" key="1">
    <citation type="submission" date="2018-04" db="EMBL/GenBank/DDBJ databases">
        <title>Genomic Encyclopedia of Archaeal and Bacterial Type Strains, Phase II (KMG-II): from individual species to whole genera.</title>
        <authorList>
            <person name="Goeker M."/>
        </authorList>
    </citation>
    <scope>NUCLEOTIDE SEQUENCE [LARGE SCALE GENOMIC DNA]</scope>
    <source>
        <strain evidence="9 10">DSM 23382</strain>
    </source>
</reference>
<keyword evidence="5 6" id="KW-0804">Transcription</keyword>
<evidence type="ECO:0000256" key="4">
    <source>
        <dbReference type="ARBA" id="ARBA00023015"/>
    </source>
</evidence>
<comment type="caution">
    <text evidence="9">The sequence shown here is derived from an EMBL/GenBank/DDBJ whole genome shotgun (WGS) entry which is preliminary data.</text>
</comment>
<comment type="similarity">
    <text evidence="1 6">Belongs to the NusB family.</text>
</comment>
<evidence type="ECO:0000256" key="2">
    <source>
        <dbReference type="ARBA" id="ARBA00022814"/>
    </source>
</evidence>
<dbReference type="GO" id="GO:0031564">
    <property type="term" value="P:transcription antitermination"/>
    <property type="evidence" value="ECO:0007669"/>
    <property type="project" value="UniProtKB-KW"/>
</dbReference>
<dbReference type="GO" id="GO:0003723">
    <property type="term" value="F:RNA binding"/>
    <property type="evidence" value="ECO:0007669"/>
    <property type="project" value="UniProtKB-UniRule"/>
</dbReference>
<dbReference type="InterPro" id="IPR006027">
    <property type="entry name" value="NusB_RsmB_TIM44"/>
</dbReference>
<comment type="function">
    <text evidence="6">Involved in transcription antitermination. Required for transcription of ribosomal RNA (rRNA) genes. Binds specifically to the boxA antiterminator sequence of the ribosomal RNA (rrn) operons.</text>
</comment>
<dbReference type="GO" id="GO:0006353">
    <property type="term" value="P:DNA-templated transcription termination"/>
    <property type="evidence" value="ECO:0007669"/>
    <property type="project" value="UniProtKB-UniRule"/>
</dbReference>
<feature type="compositionally biased region" description="Gly residues" evidence="7">
    <location>
        <begin position="12"/>
        <end position="24"/>
    </location>
</feature>
<keyword evidence="4 6" id="KW-0805">Transcription regulation</keyword>
<evidence type="ECO:0000256" key="6">
    <source>
        <dbReference type="HAMAP-Rule" id="MF_00073"/>
    </source>
</evidence>
<dbReference type="InterPro" id="IPR011605">
    <property type="entry name" value="NusB_fam"/>
</dbReference>
<dbReference type="SUPFAM" id="SSF48013">
    <property type="entry name" value="NusB-like"/>
    <property type="match status" value="1"/>
</dbReference>
<dbReference type="GO" id="GO:0005829">
    <property type="term" value="C:cytosol"/>
    <property type="evidence" value="ECO:0007669"/>
    <property type="project" value="TreeGrafter"/>
</dbReference>
<dbReference type="PANTHER" id="PTHR11078:SF3">
    <property type="entry name" value="ANTITERMINATION NUSB DOMAIN-CONTAINING PROTEIN"/>
    <property type="match status" value="1"/>
</dbReference>
<feature type="region of interest" description="Disordered" evidence="7">
    <location>
        <begin position="1"/>
        <end position="27"/>
    </location>
</feature>
<evidence type="ECO:0000256" key="3">
    <source>
        <dbReference type="ARBA" id="ARBA00022884"/>
    </source>
</evidence>
<evidence type="ECO:0000259" key="8">
    <source>
        <dbReference type="Pfam" id="PF01029"/>
    </source>
</evidence>
<dbReference type="Gene3D" id="1.10.940.10">
    <property type="entry name" value="NusB-like"/>
    <property type="match status" value="1"/>
</dbReference>
<accession>A0A2T5VC32</accession>
<evidence type="ECO:0000256" key="1">
    <source>
        <dbReference type="ARBA" id="ARBA00005952"/>
    </source>
</evidence>
<dbReference type="HAMAP" id="MF_00073">
    <property type="entry name" value="NusB"/>
    <property type="match status" value="1"/>
</dbReference>
<sequence length="185" mass="20959">MMADEKPESQGGKSGPSGGKGAAGKGVREMRPANKRGLARLAAVQALYQMEMSGQTLADIILEFQMYRLGQEIDGEQYREADPDWFRDLMQGMVAKQREIDPRIHQALQEDWPLKRIDSILRAILRVGVYELIRRVEVPARVIISEYVEVAKAFFSEDEPKVVNGVLDRIGREIRPGEFDARRSE</sequence>
<keyword evidence="2 6" id="KW-0889">Transcription antitermination</keyword>
<evidence type="ECO:0000313" key="9">
    <source>
        <dbReference type="EMBL" id="PTW61296.1"/>
    </source>
</evidence>
<name>A0A2T5VC32_9HYPH</name>
<dbReference type="EMBL" id="QAYG01000002">
    <property type="protein sequence ID" value="PTW61296.1"/>
    <property type="molecule type" value="Genomic_DNA"/>
</dbReference>